<dbReference type="SUPFAM" id="SSF75005">
    <property type="entry name" value="Arabinanase/levansucrase/invertase"/>
    <property type="match status" value="1"/>
</dbReference>
<reference evidence="1 2" key="1">
    <citation type="submission" date="2020-08" db="EMBL/GenBank/DDBJ databases">
        <title>Genomic Encyclopedia of Type Strains, Phase IV (KMG-IV): sequencing the most valuable type-strain genomes for metagenomic binning, comparative biology and taxonomic classification.</title>
        <authorList>
            <person name="Goeker M."/>
        </authorList>
    </citation>
    <scope>NUCLEOTIDE SEQUENCE [LARGE SCALE GENOMIC DNA]</scope>
    <source>
        <strain evidence="1 2">DSM 23562</strain>
    </source>
</reference>
<evidence type="ECO:0008006" key="3">
    <source>
        <dbReference type="Google" id="ProtNLM"/>
    </source>
</evidence>
<proteinExistence type="predicted"/>
<evidence type="ECO:0000313" key="1">
    <source>
        <dbReference type="EMBL" id="MBB6048805.1"/>
    </source>
</evidence>
<organism evidence="1 2">
    <name type="scientific">Armatimonas rosea</name>
    <dbReference type="NCBI Taxonomy" id="685828"/>
    <lineage>
        <taxon>Bacteria</taxon>
        <taxon>Bacillati</taxon>
        <taxon>Armatimonadota</taxon>
        <taxon>Armatimonadia</taxon>
        <taxon>Armatimonadales</taxon>
        <taxon>Armatimonadaceae</taxon>
        <taxon>Armatimonas</taxon>
    </lineage>
</organism>
<evidence type="ECO:0000313" key="2">
    <source>
        <dbReference type="Proteomes" id="UP000520814"/>
    </source>
</evidence>
<dbReference type="AlphaFoldDB" id="A0A7W9SM01"/>
<dbReference type="InterPro" id="IPR023296">
    <property type="entry name" value="Glyco_hydro_beta-prop_sf"/>
</dbReference>
<gene>
    <name evidence="1" type="ORF">HNQ39_000567</name>
</gene>
<protein>
    <recommendedName>
        <fullName evidence="3">Glycosyl hydrolase family 32 N-terminal domain-containing protein</fullName>
    </recommendedName>
</protein>
<accession>A0A7W9SM01</accession>
<sequence>MKQSESISSRWELFVDEGLVESKRGVALWLSTPVRREVVLTTNQPWEGPASAYFTAIQDGKKVRLYYRGYCPGDQSLEQVTCLAESDDGIHFSRPNLGLFAFRGAKANNIVWQGLEAHNFAPFLDTNPKARPDARYKALGGINSKLYAFGSPDGVRWQKLSPTPVLTDGTFDSLNTAFFDEALGKYRLYSRYFTQGEYSGYRAIQSCLSEDFLRWSKPEPNRYAPGTPTEHFYTNAVRPCPGAPHVLLSFPKRFVPERTKLAGYKEPGVSDAVFMSSRDGLHWSRPFLEAWLRPGPDPHNWTQRSNMPATGIMETGEGEFSLYASEHYDWPDHRLRRLTVRRHGFASVHADASGGELTTRPLTFTGSRLVLNYATSATGSLQVEVLDPAGKPLAQSKPLFGDELEGTLDLNLAPLSGKPLKLRFLLKDADLYAFRIR</sequence>
<dbReference type="EMBL" id="JACHGW010000001">
    <property type="protein sequence ID" value="MBB6048805.1"/>
    <property type="molecule type" value="Genomic_DNA"/>
</dbReference>
<name>A0A7W9SM01_ARMRO</name>
<dbReference type="Gene3D" id="2.115.10.20">
    <property type="entry name" value="Glycosyl hydrolase domain, family 43"/>
    <property type="match status" value="1"/>
</dbReference>
<keyword evidence="2" id="KW-1185">Reference proteome</keyword>
<comment type="caution">
    <text evidence="1">The sequence shown here is derived from an EMBL/GenBank/DDBJ whole genome shotgun (WGS) entry which is preliminary data.</text>
</comment>
<dbReference type="Proteomes" id="UP000520814">
    <property type="component" value="Unassembled WGS sequence"/>
</dbReference>
<dbReference type="RefSeq" id="WP_184192432.1">
    <property type="nucleotide sequence ID" value="NZ_JACHGW010000001.1"/>
</dbReference>